<dbReference type="EMBL" id="CP002683">
    <property type="protein sequence ID" value="AEH43902.1"/>
    <property type="molecule type" value="Genomic_DNA"/>
</dbReference>
<sequence>MNALATEQDKHLEGPLRNIVGQSPAIKRIKNLILQVADTDLNVVIYGESGVGKEVVARTLYACSYRSRGPFVKVNCAAIPEELLESELFGYEKGAFTGAERAKPGRFEQANGGVIFLDEIGDMPLSLQSKLLQVLQDQEFCRLGGKKDIKVDVWVITATNHDLEKDVEKGSFRQDLYYRLSVIKIYIPPLRERKEDIPLLCDYFANLYGRKYNVTDFKIPSSLLELFLKYSWPGNVRELENYIKRLVVLRDFEEVEIEIKRFLKILDPEDILETENEQFAKRIALELAKAEQGKICLKDVKKRVLALVEKKIIDMVLRQTDGNKKQAAALLGISYKALLYKLREFEEMGL</sequence>
<dbReference type="InParanoid" id="F8A7Y6"/>
<dbReference type="RefSeq" id="WP_013906649.1">
    <property type="nucleotide sequence ID" value="NC_015681.1"/>
</dbReference>
<dbReference type="InterPro" id="IPR058031">
    <property type="entry name" value="AAA_lid_NorR"/>
</dbReference>
<keyword evidence="1" id="KW-0547">Nucleotide-binding</keyword>
<evidence type="ECO:0000256" key="4">
    <source>
        <dbReference type="ARBA" id="ARBA00023163"/>
    </source>
</evidence>
<name>F8A7Y6_THEID</name>
<evidence type="ECO:0000256" key="1">
    <source>
        <dbReference type="ARBA" id="ARBA00022741"/>
    </source>
</evidence>
<feature type="domain" description="Sigma-54 factor interaction" evidence="5">
    <location>
        <begin position="19"/>
        <end position="248"/>
    </location>
</feature>
<dbReference type="InterPro" id="IPR025944">
    <property type="entry name" value="Sigma_54_int_dom_CS"/>
</dbReference>
<dbReference type="GO" id="GO:0043565">
    <property type="term" value="F:sequence-specific DNA binding"/>
    <property type="evidence" value="ECO:0007669"/>
    <property type="project" value="InterPro"/>
</dbReference>
<dbReference type="HOGENOM" id="CLU_000445_0_7_0"/>
<dbReference type="Proteomes" id="UP000006793">
    <property type="component" value="Chromosome"/>
</dbReference>
<dbReference type="Pfam" id="PF00158">
    <property type="entry name" value="Sigma54_activat"/>
    <property type="match status" value="1"/>
</dbReference>
<organism evidence="6 7">
    <name type="scientific">Thermodesulfatator indicus (strain DSM 15286 / JCM 11887 / CIR29812)</name>
    <dbReference type="NCBI Taxonomy" id="667014"/>
    <lineage>
        <taxon>Bacteria</taxon>
        <taxon>Pseudomonadati</taxon>
        <taxon>Thermodesulfobacteriota</taxon>
        <taxon>Thermodesulfobacteria</taxon>
        <taxon>Thermodesulfobacteriales</taxon>
        <taxon>Thermodesulfatatoraceae</taxon>
        <taxon>Thermodesulfatator</taxon>
    </lineage>
</organism>
<dbReference type="InterPro" id="IPR003593">
    <property type="entry name" value="AAA+_ATPase"/>
</dbReference>
<dbReference type="PANTHER" id="PTHR32071:SF57">
    <property type="entry name" value="C4-DICARBOXYLATE TRANSPORT TRANSCRIPTIONAL REGULATORY PROTEIN DCTD"/>
    <property type="match status" value="1"/>
</dbReference>
<dbReference type="PANTHER" id="PTHR32071">
    <property type="entry name" value="TRANSCRIPTIONAL REGULATORY PROTEIN"/>
    <property type="match status" value="1"/>
</dbReference>
<dbReference type="InterPro" id="IPR002078">
    <property type="entry name" value="Sigma_54_int"/>
</dbReference>
<dbReference type="Gene3D" id="3.40.50.300">
    <property type="entry name" value="P-loop containing nucleotide triphosphate hydrolases"/>
    <property type="match status" value="1"/>
</dbReference>
<evidence type="ECO:0000256" key="2">
    <source>
        <dbReference type="ARBA" id="ARBA00022840"/>
    </source>
</evidence>
<dbReference type="STRING" id="667014.Thein_0016"/>
<reference evidence="7" key="1">
    <citation type="submission" date="2011-04" db="EMBL/GenBank/DDBJ databases">
        <title>The complete genome of Thermodesulfatator indicus DSM 15286.</title>
        <authorList>
            <person name="Lucas S."/>
            <person name="Copeland A."/>
            <person name="Lapidus A."/>
            <person name="Bruce D."/>
            <person name="Goodwin L."/>
            <person name="Pitluck S."/>
            <person name="Peters L."/>
            <person name="Kyrpides N."/>
            <person name="Mavromatis K."/>
            <person name="Pagani I."/>
            <person name="Ivanova N."/>
            <person name="Saunders L."/>
            <person name="Detter J.C."/>
            <person name="Tapia R."/>
            <person name="Han C."/>
            <person name="Land M."/>
            <person name="Hauser L."/>
            <person name="Markowitz V."/>
            <person name="Cheng J.-F."/>
            <person name="Hugenholtz P."/>
            <person name="Woyke T."/>
            <person name="Wu D."/>
            <person name="Spring S."/>
            <person name="Schroeder M."/>
            <person name="Brambilla E."/>
            <person name="Klenk H.-P."/>
            <person name="Eisen J.A."/>
        </authorList>
    </citation>
    <scope>NUCLEOTIDE SEQUENCE [LARGE SCALE GENOMIC DNA]</scope>
    <source>
        <strain evidence="7">DSM 15286 / JCM 11887 / CIR29812</strain>
    </source>
</reference>
<dbReference type="PROSITE" id="PS00675">
    <property type="entry name" value="SIGMA54_INTERACT_1"/>
    <property type="match status" value="1"/>
</dbReference>
<keyword evidence="2" id="KW-0067">ATP-binding</keyword>
<keyword evidence="7" id="KW-1185">Reference proteome</keyword>
<dbReference type="CDD" id="cd00009">
    <property type="entry name" value="AAA"/>
    <property type="match status" value="1"/>
</dbReference>
<dbReference type="Pfam" id="PF25601">
    <property type="entry name" value="AAA_lid_14"/>
    <property type="match status" value="1"/>
</dbReference>
<dbReference type="PRINTS" id="PR01590">
    <property type="entry name" value="HTHFIS"/>
</dbReference>
<dbReference type="AlphaFoldDB" id="F8A7Y6"/>
<dbReference type="InterPro" id="IPR027417">
    <property type="entry name" value="P-loop_NTPase"/>
</dbReference>
<dbReference type="SMART" id="SM00382">
    <property type="entry name" value="AAA"/>
    <property type="match status" value="1"/>
</dbReference>
<keyword evidence="3" id="KW-0805">Transcription regulation</keyword>
<dbReference type="KEGG" id="tid:Thein_0016"/>
<reference evidence="6 7" key="2">
    <citation type="journal article" date="2012" name="Stand. Genomic Sci.">
        <title>Complete genome sequence of the thermophilic sulfate-reducing ocean bacterium Thermodesulfatator indicus type strain (CIR29812(T)).</title>
        <authorList>
            <person name="Anderson I."/>
            <person name="Saunders E."/>
            <person name="Lapidus A."/>
            <person name="Nolan M."/>
            <person name="Lucas S."/>
            <person name="Tice H."/>
            <person name="Del Rio T.G."/>
            <person name="Cheng J.F."/>
            <person name="Han C."/>
            <person name="Tapia R."/>
            <person name="Goodwin L.A."/>
            <person name="Pitluck S."/>
            <person name="Liolios K."/>
            <person name="Mavromatis K."/>
            <person name="Pagani I."/>
            <person name="Ivanova N."/>
            <person name="Mikhailova N."/>
            <person name="Pati A."/>
            <person name="Chen A."/>
            <person name="Palaniappan K."/>
            <person name="Land M."/>
            <person name="Hauser L."/>
            <person name="Jeffries C.D."/>
            <person name="Chang Y.J."/>
            <person name="Brambilla E.M."/>
            <person name="Rohde M."/>
            <person name="Spring S."/>
            <person name="Goker M."/>
            <person name="Detter J.C."/>
            <person name="Woyke T."/>
            <person name="Bristow J."/>
            <person name="Eisen J.A."/>
            <person name="Markowitz V."/>
            <person name="Hugenholtz P."/>
            <person name="Kyrpides N.C."/>
            <person name="Klenk H.P."/>
        </authorList>
    </citation>
    <scope>NUCLEOTIDE SEQUENCE [LARGE SCALE GENOMIC DNA]</scope>
    <source>
        <strain evidence="7">DSM 15286 / JCM 11887 / CIR29812</strain>
    </source>
</reference>
<dbReference type="FunFam" id="3.40.50.300:FF:000006">
    <property type="entry name" value="DNA-binding transcriptional regulator NtrC"/>
    <property type="match status" value="1"/>
</dbReference>
<dbReference type="Gene3D" id="1.10.8.60">
    <property type="match status" value="1"/>
</dbReference>
<accession>F8A7Y6</accession>
<dbReference type="GO" id="GO:0005524">
    <property type="term" value="F:ATP binding"/>
    <property type="evidence" value="ECO:0007669"/>
    <property type="project" value="UniProtKB-KW"/>
</dbReference>
<dbReference type="SUPFAM" id="SSF46689">
    <property type="entry name" value="Homeodomain-like"/>
    <property type="match status" value="1"/>
</dbReference>
<dbReference type="SUPFAM" id="SSF52540">
    <property type="entry name" value="P-loop containing nucleoside triphosphate hydrolases"/>
    <property type="match status" value="1"/>
</dbReference>
<evidence type="ECO:0000313" key="6">
    <source>
        <dbReference type="EMBL" id="AEH43902.1"/>
    </source>
</evidence>
<dbReference type="Pfam" id="PF02954">
    <property type="entry name" value="HTH_8"/>
    <property type="match status" value="1"/>
</dbReference>
<proteinExistence type="predicted"/>
<evidence type="ECO:0000256" key="3">
    <source>
        <dbReference type="ARBA" id="ARBA00023015"/>
    </source>
</evidence>
<dbReference type="InterPro" id="IPR002197">
    <property type="entry name" value="HTH_Fis"/>
</dbReference>
<protein>
    <submittedName>
        <fullName evidence="6">Sigma54 specific transcriptional regulator, Fis family</fullName>
    </submittedName>
</protein>
<gene>
    <name evidence="6" type="ordered locus">Thein_0016</name>
</gene>
<dbReference type="PaxDb" id="667014-Thein_0016"/>
<dbReference type="InterPro" id="IPR009057">
    <property type="entry name" value="Homeodomain-like_sf"/>
</dbReference>
<dbReference type="PROSITE" id="PS50045">
    <property type="entry name" value="SIGMA54_INTERACT_4"/>
    <property type="match status" value="1"/>
</dbReference>
<dbReference type="Gene3D" id="1.10.10.60">
    <property type="entry name" value="Homeodomain-like"/>
    <property type="match status" value="1"/>
</dbReference>
<dbReference type="eggNOG" id="COG3829">
    <property type="taxonomic scope" value="Bacteria"/>
</dbReference>
<evidence type="ECO:0000313" key="7">
    <source>
        <dbReference type="Proteomes" id="UP000006793"/>
    </source>
</evidence>
<evidence type="ECO:0000259" key="5">
    <source>
        <dbReference type="PROSITE" id="PS50045"/>
    </source>
</evidence>
<dbReference type="GO" id="GO:0006355">
    <property type="term" value="P:regulation of DNA-templated transcription"/>
    <property type="evidence" value="ECO:0007669"/>
    <property type="project" value="InterPro"/>
</dbReference>
<dbReference type="InterPro" id="IPR025662">
    <property type="entry name" value="Sigma_54_int_dom_ATP-bd_1"/>
</dbReference>
<dbReference type="PROSITE" id="PS00688">
    <property type="entry name" value="SIGMA54_INTERACT_3"/>
    <property type="match status" value="1"/>
</dbReference>
<keyword evidence="4" id="KW-0804">Transcription</keyword>